<proteinExistence type="predicted"/>
<protein>
    <recommendedName>
        <fullName evidence="3">Ubiquinone biosynthesis protein UbiJ</fullName>
    </recommendedName>
</protein>
<sequence>MLQALHDLLAPAAMARTTLVLNHVLAAEPAATERLRAHAGRRVLLQPQGWPTLLPPLPRLAFAITPAGLLDWDAMGDGLPADLAVRFDASNPALLAARALTGETPAVDIDGDAQLAADVNWLLQNLRWDIEADLARVMPPAAAHQLFRLGSGLARGMQAAAQAAVQAASRFGTPRA</sequence>
<dbReference type="EMBL" id="SACT01000001">
    <property type="protein sequence ID" value="RVT53693.1"/>
    <property type="molecule type" value="Genomic_DNA"/>
</dbReference>
<evidence type="ECO:0008006" key="3">
    <source>
        <dbReference type="Google" id="ProtNLM"/>
    </source>
</evidence>
<reference evidence="1 2" key="1">
    <citation type="submission" date="2019-01" db="EMBL/GenBank/DDBJ databases">
        <authorList>
            <person name="Chen W.-M."/>
        </authorList>
    </citation>
    <scope>NUCLEOTIDE SEQUENCE [LARGE SCALE GENOMIC DNA]</scope>
    <source>
        <strain evidence="1 2">ICH-3</strain>
    </source>
</reference>
<accession>A0A3S3SEL1</accession>
<evidence type="ECO:0000313" key="1">
    <source>
        <dbReference type="EMBL" id="RVT53693.1"/>
    </source>
</evidence>
<dbReference type="AlphaFoldDB" id="A0A3S3SEL1"/>
<gene>
    <name evidence="1" type="ORF">ENE75_02025</name>
</gene>
<dbReference type="RefSeq" id="WP_128195107.1">
    <property type="nucleotide sequence ID" value="NZ_SACT01000001.1"/>
</dbReference>
<name>A0A3S3SEL1_9BURK</name>
<keyword evidence="2" id="KW-1185">Reference proteome</keyword>
<dbReference type="Proteomes" id="UP000288178">
    <property type="component" value="Unassembled WGS sequence"/>
</dbReference>
<dbReference type="OrthoDB" id="8525483at2"/>
<organism evidence="1 2">
    <name type="scientific">Rubrivivax albus</name>
    <dbReference type="NCBI Taxonomy" id="2499835"/>
    <lineage>
        <taxon>Bacteria</taxon>
        <taxon>Pseudomonadati</taxon>
        <taxon>Pseudomonadota</taxon>
        <taxon>Betaproteobacteria</taxon>
        <taxon>Burkholderiales</taxon>
        <taxon>Sphaerotilaceae</taxon>
        <taxon>Rubrivivax</taxon>
    </lineage>
</organism>
<comment type="caution">
    <text evidence="1">The sequence shown here is derived from an EMBL/GenBank/DDBJ whole genome shotgun (WGS) entry which is preliminary data.</text>
</comment>
<evidence type="ECO:0000313" key="2">
    <source>
        <dbReference type="Proteomes" id="UP000288178"/>
    </source>
</evidence>